<dbReference type="Proteomes" id="UP000183071">
    <property type="component" value="Unassembled WGS sequence"/>
</dbReference>
<dbReference type="InterPro" id="IPR036188">
    <property type="entry name" value="FAD/NAD-bd_sf"/>
</dbReference>
<protein>
    <submittedName>
        <fullName evidence="2">Flavin containing amine oxidoreductase</fullName>
    </submittedName>
</protein>
<organism evidence="2 4">
    <name type="scientific">Polaribacter dokdonensis DSW-5</name>
    <dbReference type="NCBI Taxonomy" id="1300348"/>
    <lineage>
        <taxon>Bacteria</taxon>
        <taxon>Pseudomonadati</taxon>
        <taxon>Bacteroidota</taxon>
        <taxon>Flavobacteriia</taxon>
        <taxon>Flavobacteriales</taxon>
        <taxon>Flavobacteriaceae</taxon>
    </lineage>
</organism>
<dbReference type="STRING" id="1300348.I602_619"/>
<dbReference type="InterPro" id="IPR002937">
    <property type="entry name" value="Amino_oxidase"/>
</dbReference>
<evidence type="ECO:0000313" key="4">
    <source>
        <dbReference type="Proteomes" id="UP000037716"/>
    </source>
</evidence>
<proteinExistence type="predicted"/>
<comment type="caution">
    <text evidence="2">The sequence shown here is derived from an EMBL/GenBank/DDBJ whole genome shotgun (WGS) entry which is preliminary data.</text>
</comment>
<dbReference type="Pfam" id="PF01593">
    <property type="entry name" value="Amino_oxidase"/>
    <property type="match status" value="1"/>
</dbReference>
<dbReference type="RefSeq" id="WP_053973285.1">
    <property type="nucleotide sequence ID" value="NZ_FNUE01000001.1"/>
</dbReference>
<reference evidence="2 4" key="1">
    <citation type="submission" date="2015-07" db="EMBL/GenBank/DDBJ databases">
        <title>Genome of Polaribacter dokdonenesis DSW-5, isolated from seawater off Dokdo in Korea.</title>
        <authorList>
            <person name="Yoon K."/>
            <person name="Song J.Y."/>
            <person name="Kim J.F."/>
        </authorList>
    </citation>
    <scope>NUCLEOTIDE SEQUENCE [LARGE SCALE GENOMIC DNA]</scope>
    <source>
        <strain evidence="2 4">DSW-5</strain>
    </source>
</reference>
<evidence type="ECO:0000259" key="1">
    <source>
        <dbReference type="Pfam" id="PF01593"/>
    </source>
</evidence>
<dbReference type="Proteomes" id="UP000037716">
    <property type="component" value="Unassembled WGS sequence"/>
</dbReference>
<dbReference type="EMBL" id="LGBR01000001">
    <property type="protein sequence ID" value="KOY51059.1"/>
    <property type="molecule type" value="Genomic_DNA"/>
</dbReference>
<evidence type="ECO:0000313" key="5">
    <source>
        <dbReference type="Proteomes" id="UP000183071"/>
    </source>
</evidence>
<dbReference type="EMBL" id="FNUE01000001">
    <property type="protein sequence ID" value="SEE19620.1"/>
    <property type="molecule type" value="Genomic_DNA"/>
</dbReference>
<feature type="domain" description="Amine oxidase" evidence="1">
    <location>
        <begin position="15"/>
        <end position="405"/>
    </location>
</feature>
<dbReference type="AlphaFoldDB" id="A0A0M9CFE1"/>
<name>A0A0M9CFE1_9FLAO</name>
<keyword evidence="5" id="KW-1185">Reference proteome</keyword>
<evidence type="ECO:0000313" key="2">
    <source>
        <dbReference type="EMBL" id="KOY51059.1"/>
    </source>
</evidence>
<dbReference type="PANTHER" id="PTHR42841">
    <property type="entry name" value="AMINE OXIDASE"/>
    <property type="match status" value="1"/>
</dbReference>
<dbReference type="PATRIC" id="fig|1300348.6.peg.618"/>
<evidence type="ECO:0000313" key="3">
    <source>
        <dbReference type="EMBL" id="SEE19620.1"/>
    </source>
</evidence>
<dbReference type="Gene3D" id="3.50.50.60">
    <property type="entry name" value="FAD/NAD(P)-binding domain"/>
    <property type="match status" value="1"/>
</dbReference>
<accession>A0A0M9CFE1</accession>
<dbReference type="SUPFAM" id="SSF51905">
    <property type="entry name" value="FAD/NAD(P)-binding domain"/>
    <property type="match status" value="1"/>
</dbReference>
<sequence length="426" mass="47812">MEKSAYKINIIGAGVSGLIAAQILENYGYHPTIIEATDKVGGRVKSDSYKGYTLDHGFQVLLTSYPAAKKYLDYKALELQEFLPGATIFKNGKQQTIGDPLRKLTLLFPTLFSSIGNFSDKLKVLKLNTILKKKEVSAIFKENEKTTLQYLQDFGFSKEIISDFFKPFFSGIFLEPNLDTSSRMFEFVYKMFGDGLAVLPKKGIQAISDQLKGKLNNTTFLFNTAVKEVKNSSIILQDNSAIKSHITIIATEASSLISNLKNQETEWKSCETLYFESEKRTIQKPIIGLIANENSLVNNIFYHTSVDIANKSDKELLSVTIVNNHQLNENQLIDKVKQELKEYCKIEDLHFLKRYQIKKALPKLTNLQYEISSTETKLKSTIFLAGDQLLNGSLNAAMIAGERAALGVIQTLEDGLIVDELTSEYS</sequence>
<dbReference type="OrthoDB" id="9767561at2"/>
<gene>
    <name evidence="2" type="ORF">I602_619</name>
    <name evidence="3" type="ORF">SAMN05444353_1163</name>
</gene>
<dbReference type="GO" id="GO:0016491">
    <property type="term" value="F:oxidoreductase activity"/>
    <property type="evidence" value="ECO:0007669"/>
    <property type="project" value="InterPro"/>
</dbReference>
<reference evidence="3 5" key="2">
    <citation type="submission" date="2016-10" db="EMBL/GenBank/DDBJ databases">
        <authorList>
            <person name="Varghese N."/>
            <person name="Submissions S."/>
        </authorList>
    </citation>
    <scope>NUCLEOTIDE SEQUENCE [LARGE SCALE GENOMIC DNA]</scope>
    <source>
        <strain evidence="3 5">DSW-5</strain>
    </source>
</reference>